<dbReference type="Gene3D" id="3.40.710.10">
    <property type="entry name" value="DD-peptidase/beta-lactamase superfamily"/>
    <property type="match status" value="1"/>
</dbReference>
<evidence type="ECO:0000313" key="10">
    <source>
        <dbReference type="Proteomes" id="UP000183988"/>
    </source>
</evidence>
<dbReference type="CDD" id="cd06575">
    <property type="entry name" value="PASTA_Pbp2x-like_2"/>
    <property type="match status" value="1"/>
</dbReference>
<dbReference type="Pfam" id="PF03793">
    <property type="entry name" value="PASTA"/>
    <property type="match status" value="2"/>
</dbReference>
<reference evidence="9 10" key="1">
    <citation type="submission" date="2016-11" db="EMBL/GenBank/DDBJ databases">
        <authorList>
            <person name="Jaros S."/>
            <person name="Januszkiewicz K."/>
            <person name="Wedrychowicz H."/>
        </authorList>
    </citation>
    <scope>NUCLEOTIDE SEQUENCE [LARGE SCALE GENOMIC DNA]</scope>
    <source>
        <strain evidence="9 10">IBRC-M 10683</strain>
    </source>
</reference>
<evidence type="ECO:0000256" key="3">
    <source>
        <dbReference type="ARBA" id="ARBA00007171"/>
    </source>
</evidence>
<dbReference type="SUPFAM" id="SSF56519">
    <property type="entry name" value="Penicillin binding protein dimerisation domain"/>
    <property type="match status" value="1"/>
</dbReference>
<evidence type="ECO:0000256" key="1">
    <source>
        <dbReference type="ARBA" id="ARBA00004370"/>
    </source>
</evidence>
<comment type="catalytic activity">
    <reaction evidence="6">
        <text>Preferential cleavage: (Ac)2-L-Lys-D-Ala-|-D-Ala. Also transpeptidation of peptidyl-alanyl moieties that are N-acyl substituents of D-alanine.</text>
        <dbReference type="EC" id="3.4.16.4"/>
    </reaction>
</comment>
<dbReference type="GO" id="GO:0009252">
    <property type="term" value="P:peptidoglycan biosynthetic process"/>
    <property type="evidence" value="ECO:0007669"/>
    <property type="project" value="UniProtKB-UniPathway"/>
</dbReference>
<dbReference type="InterPro" id="IPR050515">
    <property type="entry name" value="Beta-lactam/transpept"/>
</dbReference>
<evidence type="ECO:0000256" key="6">
    <source>
        <dbReference type="ARBA" id="ARBA00034000"/>
    </source>
</evidence>
<dbReference type="AlphaFoldDB" id="A0A1M5C3Y3"/>
<dbReference type="Gene3D" id="3.30.70.2110">
    <property type="match status" value="1"/>
</dbReference>
<evidence type="ECO:0000256" key="4">
    <source>
        <dbReference type="ARBA" id="ARBA00012448"/>
    </source>
</evidence>
<dbReference type="STRING" id="930117.SAMN05216225_100149"/>
<gene>
    <name evidence="9" type="ORF">SAMN05216225_100149</name>
</gene>
<dbReference type="GO" id="GO:0009002">
    <property type="term" value="F:serine-type D-Ala-D-Ala carboxypeptidase activity"/>
    <property type="evidence" value="ECO:0007669"/>
    <property type="project" value="UniProtKB-EC"/>
</dbReference>
<dbReference type="EC" id="3.4.16.4" evidence="4"/>
<dbReference type="InterPro" id="IPR001460">
    <property type="entry name" value="PCN-bd_Tpept"/>
</dbReference>
<dbReference type="PANTHER" id="PTHR30627:SF26">
    <property type="entry name" value="PENICILLIN-BINDING PROTEIN 2B"/>
    <property type="match status" value="1"/>
</dbReference>
<evidence type="ECO:0000256" key="7">
    <source>
        <dbReference type="SAM" id="MobiDB-lite"/>
    </source>
</evidence>
<name>A0A1M5C3Y3_9BACI</name>
<dbReference type="Proteomes" id="UP000183988">
    <property type="component" value="Unassembled WGS sequence"/>
</dbReference>
<keyword evidence="10" id="KW-1185">Reference proteome</keyword>
<dbReference type="GO" id="GO:0008658">
    <property type="term" value="F:penicillin binding"/>
    <property type="evidence" value="ECO:0007669"/>
    <property type="project" value="InterPro"/>
</dbReference>
<evidence type="ECO:0000259" key="8">
    <source>
        <dbReference type="PROSITE" id="PS51178"/>
    </source>
</evidence>
<dbReference type="InterPro" id="IPR012338">
    <property type="entry name" value="Beta-lactam/transpept-like"/>
</dbReference>
<dbReference type="PROSITE" id="PS51178">
    <property type="entry name" value="PASTA"/>
    <property type="match status" value="2"/>
</dbReference>
<dbReference type="GO" id="GO:0005886">
    <property type="term" value="C:plasma membrane"/>
    <property type="evidence" value="ECO:0007669"/>
    <property type="project" value="TreeGrafter"/>
</dbReference>
<dbReference type="InterPro" id="IPR005543">
    <property type="entry name" value="PASTA_dom"/>
</dbReference>
<dbReference type="SUPFAM" id="SSF56601">
    <property type="entry name" value="beta-lactamase/transpeptidase-like"/>
    <property type="match status" value="1"/>
</dbReference>
<dbReference type="CDD" id="cd06576">
    <property type="entry name" value="PASTA_Pbp2x-like_1"/>
    <property type="match status" value="1"/>
</dbReference>
<dbReference type="UniPathway" id="UPA00219"/>
<dbReference type="Gene3D" id="2.20.70.70">
    <property type="match status" value="1"/>
</dbReference>
<evidence type="ECO:0000256" key="5">
    <source>
        <dbReference type="ARBA" id="ARBA00023136"/>
    </source>
</evidence>
<feature type="compositionally biased region" description="Acidic residues" evidence="7">
    <location>
        <begin position="734"/>
        <end position="753"/>
    </location>
</feature>
<dbReference type="Pfam" id="PF00905">
    <property type="entry name" value="Transpeptidase"/>
    <property type="match status" value="1"/>
</dbReference>
<sequence>MMKNNTTKLMAAVIMVLFIGVFLLLTGRFLYIQAAGEVHDVSLEEWAKEVRTSSYTLPSKRGEILDSNGMTLAYDMPTYRIYAVVNDVYTKDEDDPQHVVDPSYTAQLLAPILEIEESYILERLNKGLSNEKAHQVEFGAVGKGISLQKKDEINALDIPGIGFIEESTRYYPNGMFAPHIIGFAREEKIESEDEDEEPTIEMKGITGIEREMNDILKGVDGFISYERDIFNKKLLDANEVITQPQDGDNIYLTIDQKIQTILEDVMSQVEEQYEPERMTAIVMDPKTGEIVAMGNRPSYNPNNPADVKNWYNDAISSPFEPGSTIKMFTWASAIEEGVYNGTEGFKSGTYRVSDRIQPIHDHNNGKGWGTISYDEGFARSSNVATSKLVWEKLGTDTFREYLNAFHLDEKTEIDLPGEITGEIQYDWPRDKLSTSFGQGSTFTPIQLMKAATAIANDGKMMKPYVIKKIVDSTSNEIIEETKPELVAEPISKETAEEVRRLLKLVVQSDYGTGRMYNIDSYSVAGKTGSAEIPNPEGGYLYGHGNAVYSFLGMAPADDPQLIMYVSVKQPKLDTENGIEYGSAPVSFIFNNVMETSLHYMNIEPDKENNIKNETIEFPDIKNQSVSTIRELLQSMGLRVTVVGSGDKLISSSSSEGEELLPNERVILITDKPTMPNIIDWSLRDVLKLSNLLDLNLQVNGQGYVYEQSIDEGSSISSNQKLVVELLPPNTKLEEEIEEESIESVNEEDNSNPE</sequence>
<dbReference type="GO" id="GO:0071555">
    <property type="term" value="P:cell wall organization"/>
    <property type="evidence" value="ECO:0007669"/>
    <property type="project" value="TreeGrafter"/>
</dbReference>
<feature type="domain" description="PASTA" evidence="8">
    <location>
        <begin position="672"/>
        <end position="727"/>
    </location>
</feature>
<accession>A0A1M5C3Y3</accession>
<keyword evidence="5" id="KW-0472">Membrane</keyword>
<dbReference type="PANTHER" id="PTHR30627">
    <property type="entry name" value="PEPTIDOGLYCAN D,D-TRANSPEPTIDASE"/>
    <property type="match status" value="1"/>
</dbReference>
<dbReference type="Pfam" id="PF03717">
    <property type="entry name" value="PBP_dimer"/>
    <property type="match status" value="1"/>
</dbReference>
<dbReference type="InterPro" id="IPR005311">
    <property type="entry name" value="PBP_dimer"/>
</dbReference>
<organism evidence="9 10">
    <name type="scientific">Ornithinibacillus halophilus</name>
    <dbReference type="NCBI Taxonomy" id="930117"/>
    <lineage>
        <taxon>Bacteria</taxon>
        <taxon>Bacillati</taxon>
        <taxon>Bacillota</taxon>
        <taxon>Bacilli</taxon>
        <taxon>Bacillales</taxon>
        <taxon>Bacillaceae</taxon>
        <taxon>Ornithinibacillus</taxon>
    </lineage>
</organism>
<dbReference type="OrthoDB" id="9804124at2"/>
<comment type="subcellular location">
    <subcellularLocation>
        <location evidence="1">Membrane</location>
    </subcellularLocation>
</comment>
<feature type="domain" description="PASTA" evidence="8">
    <location>
        <begin position="611"/>
        <end position="671"/>
    </location>
</feature>
<proteinExistence type="inferred from homology"/>
<protein>
    <recommendedName>
        <fullName evidence="4">serine-type D-Ala-D-Ala carboxypeptidase</fullName>
        <ecNumber evidence="4">3.4.16.4</ecNumber>
    </recommendedName>
</protein>
<evidence type="ECO:0000256" key="2">
    <source>
        <dbReference type="ARBA" id="ARBA00004752"/>
    </source>
</evidence>
<dbReference type="RefSeq" id="WP_072886780.1">
    <property type="nucleotide sequence ID" value="NZ_FQVW01000001.1"/>
</dbReference>
<dbReference type="SUPFAM" id="SSF54184">
    <property type="entry name" value="Penicillin-binding protein 2x (pbp-2x), c-terminal domain"/>
    <property type="match status" value="2"/>
</dbReference>
<feature type="region of interest" description="Disordered" evidence="7">
    <location>
        <begin position="732"/>
        <end position="753"/>
    </location>
</feature>
<comment type="similarity">
    <text evidence="3">Belongs to the transpeptidase family.</text>
</comment>
<dbReference type="EMBL" id="FQVW01000001">
    <property type="protein sequence ID" value="SHF49390.1"/>
    <property type="molecule type" value="Genomic_DNA"/>
</dbReference>
<comment type="pathway">
    <text evidence="2">Cell wall biogenesis; peptidoglycan biosynthesis.</text>
</comment>
<evidence type="ECO:0000313" key="9">
    <source>
        <dbReference type="EMBL" id="SHF49390.1"/>
    </source>
</evidence>
<dbReference type="SMART" id="SM00740">
    <property type="entry name" value="PASTA"/>
    <property type="match status" value="2"/>
</dbReference>
<dbReference type="Gene3D" id="3.90.1310.10">
    <property type="entry name" value="Penicillin-binding protein 2a (Domain 2)"/>
    <property type="match status" value="1"/>
</dbReference>
<dbReference type="InterPro" id="IPR036138">
    <property type="entry name" value="PBP_dimer_sf"/>
</dbReference>